<evidence type="ECO:0000313" key="7">
    <source>
        <dbReference type="EMBL" id="KAK0647888.1"/>
    </source>
</evidence>
<dbReference type="AlphaFoldDB" id="A0AA40CSL5"/>
<comment type="caution">
    <text evidence="7">The sequence shown here is derived from an EMBL/GenBank/DDBJ whole genome shotgun (WGS) entry which is preliminary data.</text>
</comment>
<evidence type="ECO:0000256" key="2">
    <source>
        <dbReference type="ARBA" id="ARBA00010835"/>
    </source>
</evidence>
<dbReference type="GO" id="GO:0005739">
    <property type="term" value="C:mitochondrion"/>
    <property type="evidence" value="ECO:0007669"/>
    <property type="project" value="UniProtKB-SubCell"/>
</dbReference>
<evidence type="ECO:0000256" key="5">
    <source>
        <dbReference type="SAM" id="MobiDB-lite"/>
    </source>
</evidence>
<feature type="compositionally biased region" description="Basic and acidic residues" evidence="5">
    <location>
        <begin position="141"/>
        <end position="150"/>
    </location>
</feature>
<dbReference type="FunFam" id="3.30.160.20:FF:000065">
    <property type="entry name" value="Peptidyl-tRNA hydrolase domain protein"/>
    <property type="match status" value="1"/>
</dbReference>
<gene>
    <name evidence="7" type="primary">YLR281C</name>
    <name evidence="7" type="ORF">DIS24_g7325</name>
</gene>
<dbReference type="GO" id="GO:0032543">
    <property type="term" value="P:mitochondrial translation"/>
    <property type="evidence" value="ECO:0007669"/>
    <property type="project" value="UniProtKB-ARBA"/>
</dbReference>
<keyword evidence="4" id="KW-0496">Mitochondrion</keyword>
<sequence length="256" mass="28662">MALRCMRLLLARPTLHRELRGTLTSRPFAVAAVLNGPKPLPPRPVINEDDITESFLKGSGPGGQKINKTSSAVQLKHHPTGIVVKYQGTRSRTQNRKTARRMLAERLEEMEKGDQSRTQIKRAVQAKKKASKAKKSRRKYRALEEAKKAAGEGGAEAAAEDAHDEEDEEWEDIEEEDIEKNEKNTDQPGQMRETWNGPKAMLGVVASAADEARDRWTNANAFCAHFVELYGDVIPLMSCYRIYALWTISSALEYGI</sequence>
<keyword evidence="3" id="KW-0809">Transit peptide</keyword>
<dbReference type="Gene3D" id="3.30.160.20">
    <property type="match status" value="1"/>
</dbReference>
<dbReference type="Proteomes" id="UP001175001">
    <property type="component" value="Unassembled WGS sequence"/>
</dbReference>
<dbReference type="InterPro" id="IPR052405">
    <property type="entry name" value="Mito_Transl_Release_Factor"/>
</dbReference>
<dbReference type="InterPro" id="IPR045853">
    <property type="entry name" value="Pep_chain_release_fac_I_sf"/>
</dbReference>
<proteinExistence type="inferred from homology"/>
<evidence type="ECO:0000256" key="1">
    <source>
        <dbReference type="ARBA" id="ARBA00004173"/>
    </source>
</evidence>
<evidence type="ECO:0000256" key="3">
    <source>
        <dbReference type="ARBA" id="ARBA00022946"/>
    </source>
</evidence>
<dbReference type="Pfam" id="PF00472">
    <property type="entry name" value="RF-1"/>
    <property type="match status" value="1"/>
</dbReference>
<evidence type="ECO:0000259" key="6">
    <source>
        <dbReference type="Pfam" id="PF00472"/>
    </source>
</evidence>
<keyword evidence="8" id="KW-1185">Reference proteome</keyword>
<accession>A0AA40CSL5</accession>
<reference evidence="7" key="1">
    <citation type="submission" date="2023-06" db="EMBL/GenBank/DDBJ databases">
        <title>Multi-omics analyses reveal the molecular pathogenesis toolkit of Lasiodiplodia hormozganensis, a cross-kingdom pathogen.</title>
        <authorList>
            <person name="Felix C."/>
            <person name="Meneses R."/>
            <person name="Goncalves M.F.M."/>
            <person name="Tilleman L."/>
            <person name="Duarte A.S."/>
            <person name="Jorrin-Novo J.V."/>
            <person name="Van De Peer Y."/>
            <person name="Deforce D."/>
            <person name="Van Nieuwerburgh F."/>
            <person name="Esteves A.C."/>
            <person name="Alves A."/>
        </authorList>
    </citation>
    <scope>NUCLEOTIDE SEQUENCE</scope>
    <source>
        <strain evidence="7">CBS 339.90</strain>
    </source>
</reference>
<dbReference type="PANTHER" id="PTHR46203">
    <property type="entry name" value="PROBABLE PEPTIDE CHAIN RELEASE FACTOR C12ORF65"/>
    <property type="match status" value="1"/>
</dbReference>
<comment type="similarity">
    <text evidence="2">Belongs to the prokaryotic/mitochondrial release factor family.</text>
</comment>
<feature type="compositionally biased region" description="Basic residues" evidence="5">
    <location>
        <begin position="124"/>
        <end position="140"/>
    </location>
</feature>
<feature type="compositionally biased region" description="Acidic residues" evidence="5">
    <location>
        <begin position="158"/>
        <end position="179"/>
    </location>
</feature>
<dbReference type="GO" id="GO:0003747">
    <property type="term" value="F:translation release factor activity"/>
    <property type="evidence" value="ECO:0007669"/>
    <property type="project" value="InterPro"/>
</dbReference>
<comment type="subcellular location">
    <subcellularLocation>
        <location evidence="1">Mitochondrion</location>
    </subcellularLocation>
</comment>
<dbReference type="EMBL" id="JAUJDW010000042">
    <property type="protein sequence ID" value="KAK0647888.1"/>
    <property type="molecule type" value="Genomic_DNA"/>
</dbReference>
<name>A0AA40CSL5_9PEZI</name>
<dbReference type="InterPro" id="IPR000352">
    <property type="entry name" value="Pep_chain_release_fac_I"/>
</dbReference>
<evidence type="ECO:0000256" key="4">
    <source>
        <dbReference type="ARBA" id="ARBA00023128"/>
    </source>
</evidence>
<dbReference type="PANTHER" id="PTHR46203:SF1">
    <property type="entry name" value="MITOCHONDRIAL TRANSLATION RELEASE FACTOR IN RESCUE"/>
    <property type="match status" value="1"/>
</dbReference>
<dbReference type="SUPFAM" id="SSF75620">
    <property type="entry name" value="Release factor"/>
    <property type="match status" value="1"/>
</dbReference>
<feature type="domain" description="Prokaryotic-type class I peptide chain release factors" evidence="6">
    <location>
        <begin position="46"/>
        <end position="142"/>
    </location>
</feature>
<organism evidence="7 8">
    <name type="scientific">Lasiodiplodia hormozganensis</name>
    <dbReference type="NCBI Taxonomy" id="869390"/>
    <lineage>
        <taxon>Eukaryota</taxon>
        <taxon>Fungi</taxon>
        <taxon>Dikarya</taxon>
        <taxon>Ascomycota</taxon>
        <taxon>Pezizomycotina</taxon>
        <taxon>Dothideomycetes</taxon>
        <taxon>Dothideomycetes incertae sedis</taxon>
        <taxon>Botryosphaeriales</taxon>
        <taxon>Botryosphaeriaceae</taxon>
        <taxon>Lasiodiplodia</taxon>
    </lineage>
</organism>
<evidence type="ECO:0000313" key="8">
    <source>
        <dbReference type="Proteomes" id="UP001175001"/>
    </source>
</evidence>
<protein>
    <submittedName>
        <fullName evidence="7">Peptide chain release factor-like protein</fullName>
    </submittedName>
</protein>
<feature type="region of interest" description="Disordered" evidence="5">
    <location>
        <begin position="109"/>
        <end position="197"/>
    </location>
</feature>